<evidence type="ECO:0000313" key="4">
    <source>
        <dbReference type="Proteomes" id="UP000595823"/>
    </source>
</evidence>
<dbReference type="PANTHER" id="PTHR43434:SF1">
    <property type="entry name" value="PHOSPHOGLYCOLATE PHOSPHATASE"/>
    <property type="match status" value="1"/>
</dbReference>
<dbReference type="SFLD" id="SFLDG01135">
    <property type="entry name" value="C1.5.6:_HAD__Beta-PGM__Phospha"/>
    <property type="match status" value="1"/>
</dbReference>
<dbReference type="SUPFAM" id="SSF56784">
    <property type="entry name" value="HAD-like"/>
    <property type="match status" value="1"/>
</dbReference>
<dbReference type="NCBIfam" id="TIGR01549">
    <property type="entry name" value="HAD-SF-IA-v1"/>
    <property type="match status" value="1"/>
</dbReference>
<evidence type="ECO:0000256" key="2">
    <source>
        <dbReference type="ARBA" id="ARBA00022842"/>
    </source>
</evidence>
<dbReference type="InterPro" id="IPR023214">
    <property type="entry name" value="HAD_sf"/>
</dbReference>
<dbReference type="InterPro" id="IPR023198">
    <property type="entry name" value="PGP-like_dom2"/>
</dbReference>
<dbReference type="PANTHER" id="PTHR43434">
    <property type="entry name" value="PHOSPHOGLYCOLATE PHOSPHATASE"/>
    <property type="match status" value="1"/>
</dbReference>
<keyword evidence="1 3" id="KW-0378">Hydrolase</keyword>
<dbReference type="GO" id="GO:0008967">
    <property type="term" value="F:phosphoglycolate phosphatase activity"/>
    <property type="evidence" value="ECO:0007669"/>
    <property type="project" value="TreeGrafter"/>
</dbReference>
<dbReference type="AlphaFoldDB" id="A0A7T6Z7J4"/>
<dbReference type="InterPro" id="IPR036412">
    <property type="entry name" value="HAD-like_sf"/>
</dbReference>
<keyword evidence="2" id="KW-0460">Magnesium</keyword>
<gene>
    <name evidence="3" type="ORF">HUG15_11480</name>
</gene>
<dbReference type="Gene3D" id="3.40.50.1000">
    <property type="entry name" value="HAD superfamily/HAD-like"/>
    <property type="match status" value="1"/>
</dbReference>
<dbReference type="InterPro" id="IPR041492">
    <property type="entry name" value="HAD_2"/>
</dbReference>
<evidence type="ECO:0000256" key="1">
    <source>
        <dbReference type="ARBA" id="ARBA00022801"/>
    </source>
</evidence>
<dbReference type="Pfam" id="PF13419">
    <property type="entry name" value="HAD_2"/>
    <property type="match status" value="1"/>
</dbReference>
<sequence>MKAILFDFDGTLANTLPVVHHAFQTTFATFDGKNLSAQEVMSMFGPSETEIIRKNLVNQAKNDAIETYYEAYKKNHARLVHNNEDINNLLRSLKSDQGIKVGIVTGKARRSLDLSLEALGMEHFFDVIITGDDVERPKPDPEGIQQALSIVKTDTDQAMFLGDSDADIEAGLAAKVYTIGVQWLPEYQTTDFKQQPHRILKRVEEFNNL</sequence>
<dbReference type="RefSeq" id="WP_200128948.1">
    <property type="nucleotide sequence ID" value="NZ_CP054705.1"/>
</dbReference>
<dbReference type="KEGG" id="scia:HUG15_11480"/>
<reference evidence="3 4" key="1">
    <citation type="submission" date="2020-06" db="EMBL/GenBank/DDBJ databases">
        <title>Genomic analysis of Salicibibacter sp. NKC5-3.</title>
        <authorList>
            <person name="Oh Y.J."/>
        </authorList>
    </citation>
    <scope>NUCLEOTIDE SEQUENCE [LARGE SCALE GENOMIC DNA]</scope>
    <source>
        <strain evidence="3 4">NKC5-3</strain>
    </source>
</reference>
<dbReference type="GO" id="GO:0005829">
    <property type="term" value="C:cytosol"/>
    <property type="evidence" value="ECO:0007669"/>
    <property type="project" value="TreeGrafter"/>
</dbReference>
<organism evidence="3 4">
    <name type="scientific">Salicibibacter cibarius</name>
    <dbReference type="NCBI Taxonomy" id="2743000"/>
    <lineage>
        <taxon>Bacteria</taxon>
        <taxon>Bacillati</taxon>
        <taxon>Bacillota</taxon>
        <taxon>Bacilli</taxon>
        <taxon>Bacillales</taxon>
        <taxon>Bacillaceae</taxon>
        <taxon>Salicibibacter</taxon>
    </lineage>
</organism>
<dbReference type="NCBIfam" id="TIGR01509">
    <property type="entry name" value="HAD-SF-IA-v3"/>
    <property type="match status" value="1"/>
</dbReference>
<dbReference type="Gene3D" id="1.10.150.240">
    <property type="entry name" value="Putative phosphatase, domain 2"/>
    <property type="match status" value="1"/>
</dbReference>
<accession>A0A7T6Z7J4</accession>
<dbReference type="GO" id="GO:0006281">
    <property type="term" value="P:DNA repair"/>
    <property type="evidence" value="ECO:0007669"/>
    <property type="project" value="TreeGrafter"/>
</dbReference>
<evidence type="ECO:0000313" key="3">
    <source>
        <dbReference type="EMBL" id="QQK78293.1"/>
    </source>
</evidence>
<dbReference type="SFLD" id="SFLDG01129">
    <property type="entry name" value="C1.5:_HAD__Beta-PGM__Phosphata"/>
    <property type="match status" value="1"/>
</dbReference>
<name>A0A7T6Z7J4_9BACI</name>
<dbReference type="InterPro" id="IPR050155">
    <property type="entry name" value="HAD-like_hydrolase_sf"/>
</dbReference>
<protein>
    <submittedName>
        <fullName evidence="3">HAD family hydrolase</fullName>
    </submittedName>
</protein>
<dbReference type="Proteomes" id="UP000595823">
    <property type="component" value="Chromosome"/>
</dbReference>
<proteinExistence type="predicted"/>
<dbReference type="EMBL" id="CP054705">
    <property type="protein sequence ID" value="QQK78293.1"/>
    <property type="molecule type" value="Genomic_DNA"/>
</dbReference>
<dbReference type="PRINTS" id="PR00413">
    <property type="entry name" value="HADHALOGNASE"/>
</dbReference>
<keyword evidence="4" id="KW-1185">Reference proteome</keyword>
<dbReference type="InterPro" id="IPR006439">
    <property type="entry name" value="HAD-SF_hydro_IA"/>
</dbReference>
<dbReference type="SFLD" id="SFLDS00003">
    <property type="entry name" value="Haloacid_Dehalogenase"/>
    <property type="match status" value="1"/>
</dbReference>